<reference evidence="1 2" key="1">
    <citation type="submission" date="2023-06" db="EMBL/GenBank/DDBJ databases">
        <title>Novel species in genus Planococcus.</title>
        <authorList>
            <person name="Ning S."/>
        </authorList>
    </citation>
    <scope>NUCLEOTIDE SEQUENCE [LARGE SCALE GENOMIC DNA]</scope>
    <source>
        <strain evidence="1 2">N064</strain>
    </source>
</reference>
<keyword evidence="2" id="KW-1185">Reference proteome</keyword>
<organism evidence="1 2">
    <name type="scientific">Planococcus liqunii</name>
    <dbReference type="NCBI Taxonomy" id="3058394"/>
    <lineage>
        <taxon>Bacteria</taxon>
        <taxon>Bacillati</taxon>
        <taxon>Bacillota</taxon>
        <taxon>Bacilli</taxon>
        <taxon>Bacillales</taxon>
        <taxon>Caryophanaceae</taxon>
        <taxon>Planococcus</taxon>
    </lineage>
</organism>
<evidence type="ECO:0000313" key="2">
    <source>
        <dbReference type="Proteomes" id="UP001172054"/>
    </source>
</evidence>
<dbReference type="Proteomes" id="UP001172054">
    <property type="component" value="Unassembled WGS sequence"/>
</dbReference>
<evidence type="ECO:0000313" key="1">
    <source>
        <dbReference type="EMBL" id="MDN7225735.1"/>
    </source>
</evidence>
<proteinExistence type="predicted"/>
<sequence>MSYESIKDLLETVRYYHTVNIEQSFHRGDQTYISVKCLKNTRTLELTYIDSKAIVLYESIEDAALTIYEAINTPETSQTS</sequence>
<comment type="caution">
    <text evidence="1">The sequence shown here is derived from an EMBL/GenBank/DDBJ whole genome shotgun (WGS) entry which is preliminary data.</text>
</comment>
<dbReference type="EMBL" id="JAUJWW010000001">
    <property type="protein sequence ID" value="MDN7225735.1"/>
    <property type="molecule type" value="Genomic_DNA"/>
</dbReference>
<dbReference type="RefSeq" id="WP_300981021.1">
    <property type="nucleotide sequence ID" value="NZ_CP129238.1"/>
</dbReference>
<name>A0ABT8MLI5_9BACL</name>
<gene>
    <name evidence="1" type="ORF">QWY15_00390</name>
</gene>
<protein>
    <submittedName>
        <fullName evidence="1">Uncharacterized protein</fullName>
    </submittedName>
</protein>
<accession>A0ABT8MLI5</accession>